<feature type="compositionally biased region" description="Low complexity" evidence="1">
    <location>
        <begin position="574"/>
        <end position="583"/>
    </location>
</feature>
<feature type="transmembrane region" description="Helical" evidence="2">
    <location>
        <begin position="521"/>
        <end position="539"/>
    </location>
</feature>
<organism evidence="3 4">
    <name type="scientific">Mytilus coruscus</name>
    <name type="common">Sea mussel</name>
    <dbReference type="NCBI Taxonomy" id="42192"/>
    <lineage>
        <taxon>Eukaryota</taxon>
        <taxon>Metazoa</taxon>
        <taxon>Spiralia</taxon>
        <taxon>Lophotrochozoa</taxon>
        <taxon>Mollusca</taxon>
        <taxon>Bivalvia</taxon>
        <taxon>Autobranchia</taxon>
        <taxon>Pteriomorphia</taxon>
        <taxon>Mytilida</taxon>
        <taxon>Mytiloidea</taxon>
        <taxon>Mytilidae</taxon>
        <taxon>Mytilinae</taxon>
        <taxon>Mytilus</taxon>
    </lineage>
</organism>
<dbReference type="Proteomes" id="UP000507470">
    <property type="component" value="Unassembled WGS sequence"/>
</dbReference>
<evidence type="ECO:0000256" key="2">
    <source>
        <dbReference type="SAM" id="Phobius"/>
    </source>
</evidence>
<evidence type="ECO:0000256" key="1">
    <source>
        <dbReference type="SAM" id="MobiDB-lite"/>
    </source>
</evidence>
<feature type="transmembrane region" description="Helical" evidence="2">
    <location>
        <begin position="284"/>
        <end position="302"/>
    </location>
</feature>
<feature type="region of interest" description="Disordered" evidence="1">
    <location>
        <begin position="87"/>
        <end position="254"/>
    </location>
</feature>
<dbReference type="AlphaFoldDB" id="A0A6J8BIT8"/>
<keyword evidence="2" id="KW-1133">Transmembrane helix</keyword>
<keyword evidence="2" id="KW-0812">Transmembrane</keyword>
<feature type="compositionally biased region" description="Polar residues" evidence="1">
    <location>
        <begin position="673"/>
        <end position="696"/>
    </location>
</feature>
<feature type="region of interest" description="Disordered" evidence="1">
    <location>
        <begin position="595"/>
        <end position="615"/>
    </location>
</feature>
<feature type="compositionally biased region" description="Basic and acidic residues" evidence="1">
    <location>
        <begin position="697"/>
        <end position="706"/>
    </location>
</feature>
<sequence length="706" mass="78485">MSIYKNCQKTCQCISIHEVNNSTGNCVKLRSVAGKNRKSLKVFVGKTNVLEPEYLDERTSKDSFNINIEESAVAKDGTDVVSDKIDVEEKSLDDESNGKDNSNINKEESVVAKDGTDFVSEKTDVEEKSLDDESNGKDSSNINDEESVLAKDGTDIVDSDKTDEEEKSLDDARNGKDSSNINKEESVVAKDGTDIVDSDKTDEEEKSLDDARNGKDSSNINEEESVVAKDGTDIVDSDKTDEEEKSLDDARNGKGPLESKGLSPLLCLVLNGIYNLCYGINKGIAVSCLLLVIVFILVAGNSSSKDVCSDSKDLDVSTSGPLKVGNDMKLICIHKCTNGIPRWDKDKPIGSQLTHNGYVQRQYLQKITLDNHSNEYNLIFKNVTFADINSTYTCHYGYASKQIRPIEDYEVLPNDESISKQSVYENNILNGTLEFSEVYPLPECVLYCYDKRQKEIPICKTCKTWKRNFFKVKFTFNIDLNNKICREENVSVRCAVGRENYKYDFSKLPKNKENNQETSRILIGVGVIVLVVMSILGILRYKLGAFRSCQTDRNVENPGGIEFNPTEQSPDRGNNSQNESQENVSLIQEVFTNLSDTNDSNGQISEQCESQENVSLNQEVATNLSDTNDSNGQISEQCYLSNETSGETNNGSRENLNEETHKEPKIHSDGFKNSESVVKNANTKPGVKNESTSQESSNDRPNRGIS</sequence>
<dbReference type="OrthoDB" id="10554004at2759"/>
<evidence type="ECO:0000313" key="3">
    <source>
        <dbReference type="EMBL" id="CAC5382127.1"/>
    </source>
</evidence>
<evidence type="ECO:0000313" key="4">
    <source>
        <dbReference type="Proteomes" id="UP000507470"/>
    </source>
</evidence>
<gene>
    <name evidence="3" type="ORF">MCOR_17986</name>
</gene>
<feature type="compositionally biased region" description="Polar residues" evidence="1">
    <location>
        <begin position="642"/>
        <end position="654"/>
    </location>
</feature>
<keyword evidence="4" id="KW-1185">Reference proteome</keyword>
<feature type="compositionally biased region" description="Basic and acidic residues" evidence="1">
    <location>
        <begin position="169"/>
        <end position="199"/>
    </location>
</feature>
<name>A0A6J8BIT8_MYTCO</name>
<accession>A0A6J8BIT8</accession>
<feature type="region of interest" description="Disordered" evidence="1">
    <location>
        <begin position="642"/>
        <end position="706"/>
    </location>
</feature>
<feature type="compositionally biased region" description="Basic and acidic residues" evidence="1">
    <location>
        <begin position="105"/>
        <end position="128"/>
    </location>
</feature>
<proteinExistence type="predicted"/>
<reference evidence="3 4" key="1">
    <citation type="submission" date="2020-06" db="EMBL/GenBank/DDBJ databases">
        <authorList>
            <person name="Li R."/>
            <person name="Bekaert M."/>
        </authorList>
    </citation>
    <scope>NUCLEOTIDE SEQUENCE [LARGE SCALE GENOMIC DNA]</scope>
    <source>
        <strain evidence="4">wild</strain>
    </source>
</reference>
<dbReference type="EMBL" id="CACVKT020003176">
    <property type="protein sequence ID" value="CAC5382127.1"/>
    <property type="molecule type" value="Genomic_DNA"/>
</dbReference>
<keyword evidence="2" id="KW-0472">Membrane</keyword>
<protein>
    <submittedName>
        <fullName evidence="3">Uncharacterized protein</fullName>
    </submittedName>
</protein>
<feature type="compositionally biased region" description="Basic and acidic residues" evidence="1">
    <location>
        <begin position="148"/>
        <end position="160"/>
    </location>
</feature>
<feature type="compositionally biased region" description="Basic and acidic residues" evidence="1">
    <location>
        <begin position="226"/>
        <end position="238"/>
    </location>
</feature>
<feature type="region of interest" description="Disordered" evidence="1">
    <location>
        <begin position="556"/>
        <end position="583"/>
    </location>
</feature>
<feature type="compositionally biased region" description="Basic and acidic residues" evidence="1">
    <location>
        <begin position="655"/>
        <end position="672"/>
    </location>
</feature>